<dbReference type="Pfam" id="PF00480">
    <property type="entry name" value="ROK"/>
    <property type="match status" value="1"/>
</dbReference>
<comment type="catalytic activity">
    <reaction evidence="7">
        <text>D-fructose + ATP = D-fructose 6-phosphate + ADP + H(+)</text>
        <dbReference type="Rhea" id="RHEA:16125"/>
        <dbReference type="ChEBI" id="CHEBI:15378"/>
        <dbReference type="ChEBI" id="CHEBI:30616"/>
        <dbReference type="ChEBI" id="CHEBI:37721"/>
        <dbReference type="ChEBI" id="CHEBI:61527"/>
        <dbReference type="ChEBI" id="CHEBI:456216"/>
        <dbReference type="EC" id="2.7.1.4"/>
    </reaction>
</comment>
<dbReference type="EC" id="2.7.1.4" evidence="6"/>
<dbReference type="InterPro" id="IPR049874">
    <property type="entry name" value="ROK_cs"/>
</dbReference>
<dbReference type="Gene3D" id="3.30.420.40">
    <property type="match status" value="2"/>
</dbReference>
<dbReference type="PROSITE" id="PS01125">
    <property type="entry name" value="ROK"/>
    <property type="match status" value="1"/>
</dbReference>
<reference evidence="8 9" key="1">
    <citation type="submission" date="2020-09" db="EMBL/GenBank/DDBJ databases">
        <title>Paenibacillus sp. strain PR3 16S rRNA gene Genome sequencing and assembly.</title>
        <authorList>
            <person name="Kim J."/>
        </authorList>
    </citation>
    <scope>NUCLEOTIDE SEQUENCE [LARGE SCALE GENOMIC DNA]</scope>
    <source>
        <strain evidence="8 9">PR3</strain>
    </source>
</reference>
<dbReference type="Proteomes" id="UP000609346">
    <property type="component" value="Unassembled WGS sequence"/>
</dbReference>
<gene>
    <name evidence="8" type="ORF">H8B09_00245</name>
</gene>
<comment type="caution">
    <text evidence="8">The sequence shown here is derived from an EMBL/GenBank/DDBJ whole genome shotgun (WGS) entry which is preliminary data.</text>
</comment>
<dbReference type="PANTHER" id="PTHR42742">
    <property type="entry name" value="TRANSCRIPTIONAL REPRESSOR MPRA"/>
    <property type="match status" value="1"/>
</dbReference>
<dbReference type="CDD" id="cd24067">
    <property type="entry name" value="ASKHA_NBD_ROK_BsFRK-like"/>
    <property type="match status" value="1"/>
</dbReference>
<evidence type="ECO:0000313" key="8">
    <source>
        <dbReference type="EMBL" id="MBD3917166.1"/>
    </source>
</evidence>
<accession>A0ABR8MQ44</accession>
<evidence type="ECO:0000256" key="5">
    <source>
        <dbReference type="ARBA" id="ARBA00022842"/>
    </source>
</evidence>
<comment type="cofactor">
    <cofactor evidence="1">
        <name>Mg(2+)</name>
        <dbReference type="ChEBI" id="CHEBI:18420"/>
    </cofactor>
</comment>
<dbReference type="InterPro" id="IPR051804">
    <property type="entry name" value="Carb_Metab_Reg_Kinase/Isom"/>
</dbReference>
<evidence type="ECO:0000256" key="3">
    <source>
        <dbReference type="ARBA" id="ARBA00022723"/>
    </source>
</evidence>
<proteinExistence type="inferred from homology"/>
<dbReference type="InterPro" id="IPR000600">
    <property type="entry name" value="ROK"/>
</dbReference>
<evidence type="ECO:0000313" key="9">
    <source>
        <dbReference type="Proteomes" id="UP000609346"/>
    </source>
</evidence>
<evidence type="ECO:0000256" key="7">
    <source>
        <dbReference type="ARBA" id="ARBA00048451"/>
    </source>
</evidence>
<name>A0ABR8MQ44_9BACL</name>
<organism evidence="8 9">
    <name type="scientific">Paenibacillus terricola</name>
    <dbReference type="NCBI Taxonomy" id="2763503"/>
    <lineage>
        <taxon>Bacteria</taxon>
        <taxon>Bacillati</taxon>
        <taxon>Bacillota</taxon>
        <taxon>Bacilli</taxon>
        <taxon>Bacillales</taxon>
        <taxon>Paenibacillaceae</taxon>
        <taxon>Paenibacillus</taxon>
    </lineage>
</organism>
<evidence type="ECO:0000256" key="2">
    <source>
        <dbReference type="ARBA" id="ARBA00006479"/>
    </source>
</evidence>
<comment type="similarity">
    <text evidence="2">Belongs to the ROK (NagC/XylR) family.</text>
</comment>
<keyword evidence="3" id="KW-0479">Metal-binding</keyword>
<evidence type="ECO:0000256" key="4">
    <source>
        <dbReference type="ARBA" id="ARBA00022833"/>
    </source>
</evidence>
<protein>
    <recommendedName>
        <fullName evidence="6">fructokinase</fullName>
        <ecNumber evidence="6">2.7.1.4</ecNumber>
    </recommendedName>
</protein>
<evidence type="ECO:0000256" key="1">
    <source>
        <dbReference type="ARBA" id="ARBA00001946"/>
    </source>
</evidence>
<dbReference type="InterPro" id="IPR043129">
    <property type="entry name" value="ATPase_NBD"/>
</dbReference>
<sequence length="289" mass="30755">MIGAIEGGGTKFICGIGTTEGEVLERISIPTTTPEETLDQAMSFFANKGVSALGIGTFGPIDVNPNSSTYGSVLGTPKPHWSGYRILEHVRSHLDVPVVFDTDVNAAALGESLWGAAAGLNSCIYMTVGTGIGVGAIVEGKLIHGMTHPEMGHIAVRRHLHDSYQGNCPYHGDCLEGMASGPAVEGRWGTKAIELNDAHAAWDYESYYIGQALSNFILVLSPERIILGGGIMSQAHLFPRIREQVKMQLSGYVQHPNLSENIDNYIVPPALGHNAGLIGALALAKQAIR</sequence>
<keyword evidence="9" id="KW-1185">Reference proteome</keyword>
<evidence type="ECO:0000256" key="6">
    <source>
        <dbReference type="ARBA" id="ARBA00038887"/>
    </source>
</evidence>
<keyword evidence="5" id="KW-0460">Magnesium</keyword>
<dbReference type="PANTHER" id="PTHR42742:SF3">
    <property type="entry name" value="FRUCTOKINASE"/>
    <property type="match status" value="1"/>
</dbReference>
<dbReference type="EMBL" id="JACXZA010000001">
    <property type="protein sequence ID" value="MBD3917166.1"/>
    <property type="molecule type" value="Genomic_DNA"/>
</dbReference>
<keyword evidence="4" id="KW-0862">Zinc</keyword>
<dbReference type="SUPFAM" id="SSF53067">
    <property type="entry name" value="Actin-like ATPase domain"/>
    <property type="match status" value="1"/>
</dbReference>